<keyword evidence="8" id="KW-0812">Transmembrane</keyword>
<feature type="compositionally biased region" description="Polar residues" evidence="7">
    <location>
        <begin position="546"/>
        <end position="557"/>
    </location>
</feature>
<feature type="domain" description="Major facilitator superfamily (MFS) profile" evidence="9">
    <location>
        <begin position="48"/>
        <end position="455"/>
    </location>
</feature>
<dbReference type="Pfam" id="PF04082">
    <property type="entry name" value="Fungal_trans"/>
    <property type="match status" value="1"/>
</dbReference>
<comment type="subcellular location">
    <subcellularLocation>
        <location evidence="2">Membrane</location>
        <topology evidence="2">Multi-pass membrane protein</topology>
    </subcellularLocation>
    <subcellularLocation>
        <location evidence="1">Nucleus</location>
    </subcellularLocation>
</comment>
<feature type="transmembrane region" description="Helical" evidence="8">
    <location>
        <begin position="433"/>
        <end position="453"/>
    </location>
</feature>
<feature type="region of interest" description="Disordered" evidence="7">
    <location>
        <begin position="939"/>
        <end position="961"/>
    </location>
</feature>
<feature type="transmembrane region" description="Helical" evidence="8">
    <location>
        <begin position="139"/>
        <end position="160"/>
    </location>
</feature>
<evidence type="ECO:0000256" key="6">
    <source>
        <dbReference type="ARBA" id="ARBA00023242"/>
    </source>
</evidence>
<proteinExistence type="predicted"/>
<feature type="compositionally biased region" description="Polar residues" evidence="7">
    <location>
        <begin position="947"/>
        <end position="961"/>
    </location>
</feature>
<dbReference type="HOGENOM" id="CLU_007482_0_0_1"/>
<dbReference type="Gene3D" id="1.20.1250.20">
    <property type="entry name" value="MFS general substrate transporter like domains"/>
    <property type="match status" value="1"/>
</dbReference>
<dbReference type="InterPro" id="IPR051711">
    <property type="entry name" value="Stress_Response_Reg"/>
</dbReference>
<dbReference type="InterPro" id="IPR020846">
    <property type="entry name" value="MFS_dom"/>
</dbReference>
<dbReference type="PANTHER" id="PTHR47540">
    <property type="entry name" value="THIAMINE REPRESSIBLE GENES REGULATORY PROTEIN THI5"/>
    <property type="match status" value="1"/>
</dbReference>
<feature type="transmembrane region" description="Helical" evidence="8">
    <location>
        <begin position="172"/>
        <end position="196"/>
    </location>
</feature>
<dbReference type="Pfam" id="PF07690">
    <property type="entry name" value="MFS_1"/>
    <property type="match status" value="1"/>
</dbReference>
<dbReference type="GO" id="GO:0005634">
    <property type="term" value="C:nucleus"/>
    <property type="evidence" value="ECO:0007669"/>
    <property type="project" value="UniProtKB-SubCell"/>
</dbReference>
<evidence type="ECO:0000256" key="8">
    <source>
        <dbReference type="SAM" id="Phobius"/>
    </source>
</evidence>
<dbReference type="CDD" id="cd17323">
    <property type="entry name" value="MFS_Tpo1_MDR_like"/>
    <property type="match status" value="1"/>
</dbReference>
<sequence length="1220" mass="134701">MESKLDLESQKPTPQIDSPHDSESEDELALKPVPSNAYGIPTWRKCLILFVVSWMTLAVTFSSTSLLPATPEIATDFSTTSEILNVTNAGVLIAMGFSSFIWGPITNLFGRRNAYNAAILVLCACSAGTAAAINLHMFIAMRILGGFTGTFFMVAGQTILADIFEPTVRGTAVGCFMVGSVSGPAIGPCIGGIIVTFAQWRIIYWLQFAMTLLGLVLSLLFVPSIQEKNRDSNEPRKLRTVISMFNPMRIFRQFVYPNIFLACLTCGLLSTFQYALLTSARSIFNPRFNLTSPLISGLFYLSPGIGFLIGSVVGGKLSDHAVKKWIVKRNGVRLPQDRLNSGIATLFGVLPVATLIYCWTLEEEVGGMVVPIIAAFFAGVGLLGAFNGLNTYSAEVMPHVRSEVISAKYMVQYIFAAGATAVVEPIISAIGVGWTFTICVFFAITGGFFVLAITKWGIDMQRCNDSAKSPKRRALGKNLSEVRPHPAISIIAQFEKPENKGIGQMVRKRRALTEQEQESRESQRRKFVAYLDQILAENQRLKERSITSAQVAETNDPSQRRPSRTADAPDGTGIQNPLIGDRAWFHRYDPSSPPIYIGEAACSAFATRFRRFLSGNSAMPHIPRTQWEREETIAAANEADVQWPSLHHARLLVRIAIHQIGHLYHLMTRKSTLDKLEEIYQTQDFDCAANKCKFFALFAFGQAYSIRSEPNSGSRVPGTSYFARSMGLVQILPERTSITHLETLLLLSLFSYYLNRRHSAYVLIGNAMRMGLTIGLNHNILESQVIDPVERQHRIQIWWTIYIFDRMWGSKMGLPMQILDEDIHVDMPSTISPRWRHEEELSDTEYMTANIKLARIVGETITKLYSRRKYQETFLQRVQKLLKALKHWVETLPESLRLNMEDLESSKKPIVSLHMAFNQCVILTTRPTLLHLLMTLSKKSKPRPDTADNTSGAGAGTESQEVSVSQPVLTLSEACIHAARHSHSMILTRWINGSMPTFGYFHAHYLFSSALILAMSSFVPIGNPTDMTGFDSALDLLRSMTENGNLAAAEFYHNLEQVKVCLAAYRGGSRGEGATEMAAGGGVAPNTNANTSGNAPSGAGALALSRPGSDLAAATTPFLNTLPLNPSTSASTSASMPPTSLMPTTHDILASATTQPVHSQGIDPYTYPLRDTISGYTTEMAFLEPTMQDFLAQSDIDLGLLHPVDTFFNEAENLYTCHEF</sequence>
<evidence type="ECO:0000259" key="9">
    <source>
        <dbReference type="PROSITE" id="PS50850"/>
    </source>
</evidence>
<evidence type="ECO:0000313" key="11">
    <source>
        <dbReference type="Proteomes" id="UP000030143"/>
    </source>
</evidence>
<dbReference type="GO" id="GO:0008270">
    <property type="term" value="F:zinc ion binding"/>
    <property type="evidence" value="ECO:0007669"/>
    <property type="project" value="InterPro"/>
</dbReference>
<evidence type="ECO:0000256" key="4">
    <source>
        <dbReference type="ARBA" id="ARBA00023125"/>
    </source>
</evidence>
<dbReference type="GO" id="GO:0016020">
    <property type="term" value="C:membrane"/>
    <property type="evidence" value="ECO:0007669"/>
    <property type="project" value="UniProtKB-SubCell"/>
</dbReference>
<dbReference type="InterPro" id="IPR007219">
    <property type="entry name" value="XnlR_reg_dom"/>
</dbReference>
<name>A0A0A2JDG9_PENEN</name>
<protein>
    <submittedName>
        <fullName evidence="10">Major facilitator superfamily domain, general substrate transporter</fullName>
    </submittedName>
</protein>
<feature type="region of interest" description="Disordered" evidence="7">
    <location>
        <begin position="546"/>
        <end position="576"/>
    </location>
</feature>
<feature type="transmembrane region" description="Helical" evidence="8">
    <location>
        <begin position="254"/>
        <end position="277"/>
    </location>
</feature>
<evidence type="ECO:0000256" key="2">
    <source>
        <dbReference type="ARBA" id="ARBA00004141"/>
    </source>
</evidence>
<evidence type="ECO:0000256" key="3">
    <source>
        <dbReference type="ARBA" id="ARBA00023015"/>
    </source>
</evidence>
<feature type="transmembrane region" description="Helical" evidence="8">
    <location>
        <begin position="114"/>
        <end position="133"/>
    </location>
</feature>
<dbReference type="EMBL" id="JQFZ01000259">
    <property type="protein sequence ID" value="KGO52841.1"/>
    <property type="molecule type" value="Genomic_DNA"/>
</dbReference>
<dbReference type="GO" id="GO:0006351">
    <property type="term" value="P:DNA-templated transcription"/>
    <property type="evidence" value="ECO:0007669"/>
    <property type="project" value="InterPro"/>
</dbReference>
<evidence type="ECO:0000256" key="5">
    <source>
        <dbReference type="ARBA" id="ARBA00023163"/>
    </source>
</evidence>
<evidence type="ECO:0000313" key="10">
    <source>
        <dbReference type="EMBL" id="KGO52841.1"/>
    </source>
</evidence>
<feature type="transmembrane region" description="Helical" evidence="8">
    <location>
        <begin position="83"/>
        <end position="102"/>
    </location>
</feature>
<dbReference type="PROSITE" id="PS50850">
    <property type="entry name" value="MFS"/>
    <property type="match status" value="1"/>
</dbReference>
<keyword evidence="3" id="KW-0805">Transcription regulation</keyword>
<organism evidence="10 11">
    <name type="scientific">Penicillium expansum</name>
    <name type="common">Blue mold rot fungus</name>
    <dbReference type="NCBI Taxonomy" id="27334"/>
    <lineage>
        <taxon>Eukaryota</taxon>
        <taxon>Fungi</taxon>
        <taxon>Dikarya</taxon>
        <taxon>Ascomycota</taxon>
        <taxon>Pezizomycotina</taxon>
        <taxon>Eurotiomycetes</taxon>
        <taxon>Eurotiomycetidae</taxon>
        <taxon>Eurotiales</taxon>
        <taxon>Aspergillaceae</taxon>
        <taxon>Penicillium</taxon>
    </lineage>
</organism>
<keyword evidence="8" id="KW-1133">Transmembrane helix</keyword>
<dbReference type="Proteomes" id="UP000030143">
    <property type="component" value="Unassembled WGS sequence"/>
</dbReference>
<dbReference type="PANTHER" id="PTHR47540:SF6">
    <property type="entry name" value="ZN(II)2CYS6 TRANSCRIPTION FACTOR (EUROFUNG)"/>
    <property type="match status" value="1"/>
</dbReference>
<gene>
    <name evidence="10" type="ORF">PEX2_083750</name>
</gene>
<dbReference type="SUPFAM" id="SSF103473">
    <property type="entry name" value="MFS general substrate transporter"/>
    <property type="match status" value="1"/>
</dbReference>
<dbReference type="SMART" id="SM00906">
    <property type="entry name" value="Fungal_trans"/>
    <property type="match status" value="1"/>
</dbReference>
<accession>A0A0A2JDG9</accession>
<dbReference type="VEuPathDB" id="FungiDB:PEXP_095330"/>
<dbReference type="GeneID" id="27681065"/>
<dbReference type="STRING" id="27334.A0A0A2JDG9"/>
<feature type="region of interest" description="Disordered" evidence="7">
    <location>
        <begin position="1"/>
        <end position="27"/>
    </location>
</feature>
<dbReference type="GO" id="GO:0043565">
    <property type="term" value="F:sequence-specific DNA binding"/>
    <property type="evidence" value="ECO:0007669"/>
    <property type="project" value="TreeGrafter"/>
</dbReference>
<dbReference type="GO" id="GO:0022857">
    <property type="term" value="F:transmembrane transporter activity"/>
    <property type="evidence" value="ECO:0007669"/>
    <property type="project" value="InterPro"/>
</dbReference>
<dbReference type="CDD" id="cd12148">
    <property type="entry name" value="fungal_TF_MHR"/>
    <property type="match status" value="1"/>
</dbReference>
<dbReference type="InterPro" id="IPR036259">
    <property type="entry name" value="MFS_trans_sf"/>
</dbReference>
<feature type="transmembrane region" description="Helical" evidence="8">
    <location>
        <begin position="339"/>
        <end position="359"/>
    </location>
</feature>
<keyword evidence="6" id="KW-0539">Nucleus</keyword>
<keyword evidence="4" id="KW-0238">DNA-binding</keyword>
<feature type="transmembrane region" description="Helical" evidence="8">
    <location>
        <begin position="365"/>
        <end position="389"/>
    </location>
</feature>
<evidence type="ECO:0000256" key="7">
    <source>
        <dbReference type="SAM" id="MobiDB-lite"/>
    </source>
</evidence>
<reference evidence="10 11" key="1">
    <citation type="journal article" date="2015" name="Mol. Plant Microbe Interact.">
        <title>Genome, transcriptome, and functional analyses of Penicillium expansum provide new insights into secondary metabolism and pathogenicity.</title>
        <authorList>
            <person name="Ballester A.R."/>
            <person name="Marcet-Houben M."/>
            <person name="Levin E."/>
            <person name="Sela N."/>
            <person name="Selma-Lazaro C."/>
            <person name="Carmona L."/>
            <person name="Wisniewski M."/>
            <person name="Droby S."/>
            <person name="Gonzalez-Candelas L."/>
            <person name="Gabaldon T."/>
        </authorList>
    </citation>
    <scope>NUCLEOTIDE SEQUENCE [LARGE SCALE GENOMIC DNA]</scope>
    <source>
        <strain evidence="10 11">MD-8</strain>
    </source>
</reference>
<feature type="transmembrane region" description="Helical" evidence="8">
    <location>
        <begin position="202"/>
        <end position="222"/>
    </location>
</feature>
<keyword evidence="5" id="KW-0804">Transcription</keyword>
<dbReference type="GO" id="GO:0045944">
    <property type="term" value="P:positive regulation of transcription by RNA polymerase II"/>
    <property type="evidence" value="ECO:0007669"/>
    <property type="project" value="TreeGrafter"/>
</dbReference>
<dbReference type="RefSeq" id="XP_016595544.1">
    <property type="nucleotide sequence ID" value="XM_016745645.1"/>
</dbReference>
<evidence type="ECO:0000256" key="1">
    <source>
        <dbReference type="ARBA" id="ARBA00004123"/>
    </source>
</evidence>
<dbReference type="InterPro" id="IPR011701">
    <property type="entry name" value="MFS"/>
</dbReference>
<feature type="transmembrane region" description="Helical" evidence="8">
    <location>
        <begin position="46"/>
        <end position="63"/>
    </location>
</feature>
<keyword evidence="8" id="KW-0472">Membrane</keyword>
<feature type="transmembrane region" description="Helical" evidence="8">
    <location>
        <begin position="297"/>
        <end position="318"/>
    </location>
</feature>
<comment type="caution">
    <text evidence="10">The sequence shown here is derived from an EMBL/GenBank/DDBJ whole genome shotgun (WGS) entry which is preliminary data.</text>
</comment>
<dbReference type="AlphaFoldDB" id="A0A0A2JDG9"/>
<keyword evidence="11" id="KW-1185">Reference proteome</keyword>